<reference evidence="9" key="1">
    <citation type="submission" date="2022-06" db="EMBL/GenBank/DDBJ databases">
        <title>Complete genome sequences of two strains of the flax pathogen Septoria linicola.</title>
        <authorList>
            <person name="Lapalu N."/>
            <person name="Simon A."/>
            <person name="Demenou B."/>
            <person name="Paumier D."/>
            <person name="Guillot M.-P."/>
            <person name="Gout L."/>
            <person name="Valade R."/>
        </authorList>
    </citation>
    <scope>NUCLEOTIDE SEQUENCE</scope>
    <source>
        <strain evidence="9">SE15195</strain>
    </source>
</reference>
<keyword evidence="2 7" id="KW-0812">Transmembrane</keyword>
<feature type="region of interest" description="Disordered" evidence="6">
    <location>
        <begin position="280"/>
        <end position="317"/>
    </location>
</feature>
<organism evidence="9 10">
    <name type="scientific">Septoria linicola</name>
    <dbReference type="NCBI Taxonomy" id="215465"/>
    <lineage>
        <taxon>Eukaryota</taxon>
        <taxon>Fungi</taxon>
        <taxon>Dikarya</taxon>
        <taxon>Ascomycota</taxon>
        <taxon>Pezizomycotina</taxon>
        <taxon>Dothideomycetes</taxon>
        <taxon>Dothideomycetidae</taxon>
        <taxon>Mycosphaerellales</taxon>
        <taxon>Mycosphaerellaceae</taxon>
        <taxon>Septoria</taxon>
    </lineage>
</organism>
<dbReference type="GO" id="GO:0016020">
    <property type="term" value="C:membrane"/>
    <property type="evidence" value="ECO:0007669"/>
    <property type="project" value="UniProtKB-SubCell"/>
</dbReference>
<dbReference type="OrthoDB" id="3649438at2759"/>
<evidence type="ECO:0000313" key="9">
    <source>
        <dbReference type="EMBL" id="USW47561.1"/>
    </source>
</evidence>
<evidence type="ECO:0000256" key="3">
    <source>
        <dbReference type="ARBA" id="ARBA00022989"/>
    </source>
</evidence>
<evidence type="ECO:0000256" key="7">
    <source>
        <dbReference type="SAM" id="Phobius"/>
    </source>
</evidence>
<name>A0A9Q9AMM5_9PEZI</name>
<dbReference type="AlphaFoldDB" id="A0A9Q9AMM5"/>
<feature type="compositionally biased region" description="Polar residues" evidence="6">
    <location>
        <begin position="280"/>
        <end position="297"/>
    </location>
</feature>
<feature type="transmembrane region" description="Helical" evidence="7">
    <location>
        <begin position="206"/>
        <end position="226"/>
    </location>
</feature>
<evidence type="ECO:0000259" key="8">
    <source>
        <dbReference type="Pfam" id="PF20684"/>
    </source>
</evidence>
<comment type="subcellular location">
    <subcellularLocation>
        <location evidence="1">Membrane</location>
        <topology evidence="1">Multi-pass membrane protein</topology>
    </subcellularLocation>
</comment>
<evidence type="ECO:0000256" key="1">
    <source>
        <dbReference type="ARBA" id="ARBA00004141"/>
    </source>
</evidence>
<accession>A0A9Q9AMM5</accession>
<dbReference type="Proteomes" id="UP001056384">
    <property type="component" value="Chromosome 1"/>
</dbReference>
<feature type="transmembrane region" description="Helical" evidence="7">
    <location>
        <begin position="122"/>
        <end position="143"/>
    </location>
</feature>
<evidence type="ECO:0000256" key="2">
    <source>
        <dbReference type="ARBA" id="ARBA00022692"/>
    </source>
</evidence>
<keyword evidence="4 7" id="KW-0472">Membrane</keyword>
<dbReference type="InterPro" id="IPR049326">
    <property type="entry name" value="Rhodopsin_dom_fungi"/>
</dbReference>
<dbReference type="InterPro" id="IPR052337">
    <property type="entry name" value="SAT4-like"/>
</dbReference>
<evidence type="ECO:0000256" key="4">
    <source>
        <dbReference type="ARBA" id="ARBA00023136"/>
    </source>
</evidence>
<feature type="domain" description="Rhodopsin" evidence="8">
    <location>
        <begin position="27"/>
        <end position="270"/>
    </location>
</feature>
<keyword evidence="3 7" id="KW-1133">Transmembrane helix</keyword>
<feature type="transmembrane region" description="Helical" evidence="7">
    <location>
        <begin position="173"/>
        <end position="194"/>
    </location>
</feature>
<dbReference type="Pfam" id="PF20684">
    <property type="entry name" value="Fung_rhodopsin"/>
    <property type="match status" value="1"/>
</dbReference>
<feature type="transmembrane region" description="Helical" evidence="7">
    <location>
        <begin position="12"/>
        <end position="31"/>
    </location>
</feature>
<protein>
    <recommendedName>
        <fullName evidence="8">Rhodopsin domain-containing protein</fullName>
    </recommendedName>
</protein>
<proteinExistence type="inferred from homology"/>
<evidence type="ECO:0000256" key="5">
    <source>
        <dbReference type="ARBA" id="ARBA00038359"/>
    </source>
</evidence>
<sequence>MTLAGRGPQVMGVFLLFLTLTTIATGLRVYCRAVVIKLFGWDDWLALVAWILFVCHAFCAIVGVYHGTGQHAWLIEPPSDIVLGLKWWWICEPLYVLSNMAIKASIALQLLRLLVDVTQRTILLAVLVVTELYSLSFFFIFLFQCIPSSYFWTRFTGAEGTCLATSIVTSATYVYSAITCVGDWVYSILPFIIVCNLEQLAKREKVMVGVILAMSAVASIATIARIPYIQTMSNEADFLHATTDVAIWSCTETGLAITACCCATLRPLIRHLLEPARTRLTTPRASSRTRSWQSRTGTGPLRNMSESTDDTCLSPDLENTKSIERVRTYSVEEHGPKT</sequence>
<dbReference type="PANTHER" id="PTHR33048:SF96">
    <property type="entry name" value="INTEGRAL MEMBRANE PROTEIN"/>
    <property type="match status" value="1"/>
</dbReference>
<feature type="transmembrane region" description="Helical" evidence="7">
    <location>
        <begin position="87"/>
        <end position="110"/>
    </location>
</feature>
<keyword evidence="10" id="KW-1185">Reference proteome</keyword>
<gene>
    <name evidence="9" type="ORF">Slin15195_G008800</name>
</gene>
<dbReference type="PANTHER" id="PTHR33048">
    <property type="entry name" value="PTH11-LIKE INTEGRAL MEMBRANE PROTEIN (AFU_ORTHOLOGUE AFUA_5G11245)"/>
    <property type="match status" value="1"/>
</dbReference>
<dbReference type="EMBL" id="CP099418">
    <property type="protein sequence ID" value="USW47561.1"/>
    <property type="molecule type" value="Genomic_DNA"/>
</dbReference>
<comment type="similarity">
    <text evidence="5">Belongs to the SAT4 family.</text>
</comment>
<evidence type="ECO:0000256" key="6">
    <source>
        <dbReference type="SAM" id="MobiDB-lite"/>
    </source>
</evidence>
<feature type="transmembrane region" description="Helical" evidence="7">
    <location>
        <begin position="43"/>
        <end position="67"/>
    </location>
</feature>
<evidence type="ECO:0000313" key="10">
    <source>
        <dbReference type="Proteomes" id="UP001056384"/>
    </source>
</evidence>